<reference evidence="3" key="1">
    <citation type="submission" date="2019-09" db="EMBL/GenBank/DDBJ databases">
        <authorList>
            <consortium name="GenomeTrakr network: Whole genome sequencing for foodborne pathogen traceback"/>
        </authorList>
    </citation>
    <scope>NUCLEOTIDE SEQUENCE</scope>
    <source>
        <strain evidence="3">AUSMDU00020808</strain>
        <strain evidence="2">AUSMDU00020873</strain>
    </source>
</reference>
<dbReference type="EMBL" id="AAKVDC010000002">
    <property type="protein sequence ID" value="ECW0477442.1"/>
    <property type="molecule type" value="Genomic_DNA"/>
</dbReference>
<comment type="caution">
    <text evidence="3">The sequence shown here is derived from an EMBL/GenBank/DDBJ whole genome shotgun (WGS) entry which is preliminary data.</text>
</comment>
<evidence type="ECO:0000313" key="3">
    <source>
        <dbReference type="EMBL" id="ECW0477442.1"/>
    </source>
</evidence>
<dbReference type="InterPro" id="IPR027417">
    <property type="entry name" value="P-loop_NTPase"/>
</dbReference>
<dbReference type="EMBL" id="AAKVAS010000015">
    <property type="protein sequence ID" value="ECW0108211.1"/>
    <property type="molecule type" value="Genomic_DNA"/>
</dbReference>
<protein>
    <submittedName>
        <fullName evidence="3">AAA family ATPase</fullName>
    </submittedName>
</protein>
<sequence>MSKTLTEIAQQLKNANKKVQLIYAFNGTGKTRLSREFKQHVTPENDGDEVEQSEPSRNKFLYYNAFTEDLFYWDNDLEQDAEPRLRIQPNSFTDWVLKDQGQDRNIITNFQRYANEKLTPRFNEEYKVKGKDDKEITVKAFSEVTFSLERGDDEHSGNLKISKGEESNFIWSIFYTLIEQVIDILNVAEPSDRETNVFDQLEYVFIDDPVSSLDENHLIELAVDLAQLIKSNNSDVKFIITTHNPLFYNVLHNELNSDDGGYKKKWLDKYRMTRLDDGTFQLVQQPNDSPFSYHLYLKSELEKAIESGQLSKYHFNFLRNILEKTSTFLGYKKWGDLLPKTDDGKTNPYEARIINISSHSKHAGEEVADLTEDDKRVLRYLVNEINTMYRFQQAEN</sequence>
<dbReference type="Pfam" id="PF13166">
    <property type="entry name" value="AAA_13"/>
    <property type="match status" value="1"/>
</dbReference>
<dbReference type="AlphaFoldDB" id="A0A612JA85"/>
<dbReference type="InterPro" id="IPR026866">
    <property type="entry name" value="CR006_AAA"/>
</dbReference>
<evidence type="ECO:0000259" key="1">
    <source>
        <dbReference type="Pfam" id="PF13166"/>
    </source>
</evidence>
<accession>A0A612JA85</accession>
<dbReference type="SUPFAM" id="SSF52540">
    <property type="entry name" value="P-loop containing nucleoside triphosphate hydrolases"/>
    <property type="match status" value="1"/>
</dbReference>
<dbReference type="Gene3D" id="3.40.50.300">
    <property type="entry name" value="P-loop containing nucleotide triphosphate hydrolases"/>
    <property type="match status" value="1"/>
</dbReference>
<name>A0A612JA85_SALET</name>
<organism evidence="3">
    <name type="scientific">Salmonella enterica I</name>
    <dbReference type="NCBI Taxonomy" id="59201"/>
    <lineage>
        <taxon>Bacteria</taxon>
        <taxon>Pseudomonadati</taxon>
        <taxon>Pseudomonadota</taxon>
        <taxon>Gammaproteobacteria</taxon>
        <taxon>Enterobacterales</taxon>
        <taxon>Enterobacteriaceae</taxon>
        <taxon>Salmonella</taxon>
    </lineage>
</organism>
<evidence type="ECO:0000313" key="2">
    <source>
        <dbReference type="EMBL" id="ECW0108211.1"/>
    </source>
</evidence>
<proteinExistence type="predicted"/>
<feature type="domain" description="Protein CR006 P-loop" evidence="1">
    <location>
        <begin position="145"/>
        <end position="362"/>
    </location>
</feature>
<gene>
    <name evidence="3" type="ORF">F3P74_05040</name>
    <name evidence="2" type="ORF">F3Q63_13560</name>
</gene>